<dbReference type="AlphaFoldDB" id="A0AAN9S7N3"/>
<evidence type="ECO:0000313" key="2">
    <source>
        <dbReference type="EMBL" id="KAK7389124.1"/>
    </source>
</evidence>
<organism evidence="2 3">
    <name type="scientific">Psophocarpus tetragonolobus</name>
    <name type="common">Winged bean</name>
    <name type="synonym">Dolichos tetragonolobus</name>
    <dbReference type="NCBI Taxonomy" id="3891"/>
    <lineage>
        <taxon>Eukaryota</taxon>
        <taxon>Viridiplantae</taxon>
        <taxon>Streptophyta</taxon>
        <taxon>Embryophyta</taxon>
        <taxon>Tracheophyta</taxon>
        <taxon>Spermatophyta</taxon>
        <taxon>Magnoliopsida</taxon>
        <taxon>eudicotyledons</taxon>
        <taxon>Gunneridae</taxon>
        <taxon>Pentapetalae</taxon>
        <taxon>rosids</taxon>
        <taxon>fabids</taxon>
        <taxon>Fabales</taxon>
        <taxon>Fabaceae</taxon>
        <taxon>Papilionoideae</taxon>
        <taxon>50 kb inversion clade</taxon>
        <taxon>NPAAA clade</taxon>
        <taxon>indigoferoid/millettioid clade</taxon>
        <taxon>Phaseoleae</taxon>
        <taxon>Psophocarpus</taxon>
    </lineage>
</organism>
<sequence length="132" mass="14211">MTHSTIPKFQGKGKEFDGEEGDGTQIQKQQNLVRCMEAPPLGNAKELEDFVSTINAIKEGNLGSNGHLVIVSDDAQDSVYVALSKNSFSHVEEQTYIIGEMSLRVHHDIPSREVGGADGKKGVKASVGLGCR</sequence>
<keyword evidence="3" id="KW-1185">Reference proteome</keyword>
<reference evidence="2 3" key="1">
    <citation type="submission" date="2024-01" db="EMBL/GenBank/DDBJ databases">
        <title>The genomes of 5 underutilized Papilionoideae crops provide insights into root nodulation and disease resistanc.</title>
        <authorList>
            <person name="Jiang F."/>
        </authorList>
    </citation>
    <scope>NUCLEOTIDE SEQUENCE [LARGE SCALE GENOMIC DNA]</scope>
    <source>
        <strain evidence="2">DUOXIRENSHENG_FW03</strain>
        <tissue evidence="2">Leaves</tissue>
    </source>
</reference>
<comment type="caution">
    <text evidence="2">The sequence shown here is derived from an EMBL/GenBank/DDBJ whole genome shotgun (WGS) entry which is preliminary data.</text>
</comment>
<evidence type="ECO:0000256" key="1">
    <source>
        <dbReference type="SAM" id="MobiDB-lite"/>
    </source>
</evidence>
<evidence type="ECO:0000313" key="3">
    <source>
        <dbReference type="Proteomes" id="UP001386955"/>
    </source>
</evidence>
<gene>
    <name evidence="2" type="ORF">VNO78_23956</name>
</gene>
<proteinExistence type="predicted"/>
<name>A0AAN9S7N3_PSOTE</name>
<dbReference type="EMBL" id="JAYMYS010000006">
    <property type="protein sequence ID" value="KAK7389124.1"/>
    <property type="molecule type" value="Genomic_DNA"/>
</dbReference>
<dbReference type="Proteomes" id="UP001386955">
    <property type="component" value="Unassembled WGS sequence"/>
</dbReference>
<protein>
    <submittedName>
        <fullName evidence="2">Uncharacterized protein</fullName>
    </submittedName>
</protein>
<feature type="region of interest" description="Disordered" evidence="1">
    <location>
        <begin position="1"/>
        <end position="26"/>
    </location>
</feature>
<accession>A0AAN9S7N3</accession>